<dbReference type="RefSeq" id="WP_379191549.1">
    <property type="nucleotide sequence ID" value="NZ_JBHSOW010000106.1"/>
</dbReference>
<dbReference type="Gene3D" id="3.40.50.720">
    <property type="entry name" value="NAD(P)-binding Rossmann-like Domain"/>
    <property type="match status" value="1"/>
</dbReference>
<comment type="caution">
    <text evidence="7">The sequence shown here is derived from an EMBL/GenBank/DDBJ whole genome shotgun (WGS) entry which is preliminary data.</text>
</comment>
<comment type="similarity">
    <text evidence="2 5">Belongs to the NAD(P)-dependent epimerase/dehydratase family. GDP-mannose 4,6-dehydratase subfamily.</text>
</comment>
<evidence type="ECO:0000256" key="1">
    <source>
        <dbReference type="ARBA" id="ARBA00001937"/>
    </source>
</evidence>
<sequence length="329" mass="37359">MKRALITGVTGQDGSYLAEFLLEKGYQVFGLRRRTSTPNYENVQHIQDRIEWISGDLNDLASLIEAVRISNPDEVYNLAAQSFVAASWPQPIATANMTAVAVTNMLEAVRIIKPEARFYQASSSEMFGKVMETPQKETTPFYPRSPYGVAKVYGHWITVNYRESFNMFACSGILFNHESPRRGLEFVTRKVTDAVARIKLGLDNELRLGNLDAKRDWGFAGDYIKAMWLMLQQDTPDDYVISTGETHTVQEFVEIAFGSVGLDWKQYVVMDEKFVRPAEVDLLLGDCTKAKENLGWELEVSFEQLVKMMVKSDLEKYESAAKGKEVQWI</sequence>
<dbReference type="HAMAP" id="MF_00955">
    <property type="entry name" value="GDP_Man_dehydratase"/>
    <property type="match status" value="1"/>
</dbReference>
<organism evidence="7 8">
    <name type="scientific">Paenibacillus solisilvae</name>
    <dbReference type="NCBI Taxonomy" id="2486751"/>
    <lineage>
        <taxon>Bacteria</taxon>
        <taxon>Bacillati</taxon>
        <taxon>Bacillota</taxon>
        <taxon>Bacilli</taxon>
        <taxon>Bacillales</taxon>
        <taxon>Paenibacillaceae</taxon>
        <taxon>Paenibacillus</taxon>
    </lineage>
</organism>
<dbReference type="NCBIfam" id="TIGR01472">
    <property type="entry name" value="gmd"/>
    <property type="match status" value="1"/>
</dbReference>
<dbReference type="PANTHER" id="PTHR43715">
    <property type="entry name" value="GDP-MANNOSE 4,6-DEHYDRATASE"/>
    <property type="match status" value="1"/>
</dbReference>
<dbReference type="InterPro" id="IPR016040">
    <property type="entry name" value="NAD(P)-bd_dom"/>
</dbReference>
<dbReference type="InterPro" id="IPR006368">
    <property type="entry name" value="GDP_Man_deHydtase"/>
</dbReference>
<keyword evidence="4 5" id="KW-0456">Lyase</keyword>
<evidence type="ECO:0000259" key="6">
    <source>
        <dbReference type="Pfam" id="PF16363"/>
    </source>
</evidence>
<evidence type="ECO:0000256" key="2">
    <source>
        <dbReference type="ARBA" id="ARBA00009263"/>
    </source>
</evidence>
<proteinExistence type="inferred from homology"/>
<name>A0ABW0W835_9BACL</name>
<dbReference type="EC" id="4.2.1.47" evidence="3 5"/>
<evidence type="ECO:0000256" key="4">
    <source>
        <dbReference type="ARBA" id="ARBA00023239"/>
    </source>
</evidence>
<comment type="function">
    <text evidence="5">Catalyzes the conversion of GDP-D-mannose to GDP-4-dehydro-6-deoxy-D-mannose.</text>
</comment>
<dbReference type="Proteomes" id="UP001596047">
    <property type="component" value="Unassembled WGS sequence"/>
</dbReference>
<evidence type="ECO:0000256" key="3">
    <source>
        <dbReference type="ARBA" id="ARBA00011989"/>
    </source>
</evidence>
<dbReference type="CDD" id="cd05260">
    <property type="entry name" value="GDP_MD_SDR_e"/>
    <property type="match status" value="1"/>
</dbReference>
<keyword evidence="5" id="KW-0521">NADP</keyword>
<dbReference type="Pfam" id="PF16363">
    <property type="entry name" value="GDP_Man_Dehyd"/>
    <property type="match status" value="1"/>
</dbReference>
<comment type="caution">
    <text evidence="5">Lacks conserved residue(s) required for the propagation of feature annotation.</text>
</comment>
<dbReference type="PANTHER" id="PTHR43715:SF1">
    <property type="entry name" value="GDP-MANNOSE 4,6 DEHYDRATASE"/>
    <property type="match status" value="1"/>
</dbReference>
<dbReference type="InterPro" id="IPR036291">
    <property type="entry name" value="NAD(P)-bd_dom_sf"/>
</dbReference>
<dbReference type="EMBL" id="JBHSOW010000106">
    <property type="protein sequence ID" value="MFC5652894.1"/>
    <property type="molecule type" value="Genomic_DNA"/>
</dbReference>
<dbReference type="SUPFAM" id="SSF51735">
    <property type="entry name" value="NAD(P)-binding Rossmann-fold domains"/>
    <property type="match status" value="1"/>
</dbReference>
<feature type="domain" description="NAD(P)-binding" evidence="6">
    <location>
        <begin position="5"/>
        <end position="309"/>
    </location>
</feature>
<evidence type="ECO:0000256" key="5">
    <source>
        <dbReference type="HAMAP-Rule" id="MF_00955"/>
    </source>
</evidence>
<comment type="cofactor">
    <cofactor evidence="1 5">
        <name>NADP(+)</name>
        <dbReference type="ChEBI" id="CHEBI:58349"/>
    </cofactor>
</comment>
<dbReference type="Gene3D" id="3.90.25.10">
    <property type="entry name" value="UDP-galactose 4-epimerase, domain 1"/>
    <property type="match status" value="1"/>
</dbReference>
<gene>
    <name evidence="5 7" type="primary">gmd</name>
    <name evidence="7" type="ORF">ACFPYJ_28075</name>
</gene>
<reference evidence="8" key="1">
    <citation type="journal article" date="2019" name="Int. J. Syst. Evol. Microbiol.">
        <title>The Global Catalogue of Microorganisms (GCM) 10K type strain sequencing project: providing services to taxonomists for standard genome sequencing and annotation.</title>
        <authorList>
            <consortium name="The Broad Institute Genomics Platform"/>
            <consortium name="The Broad Institute Genome Sequencing Center for Infectious Disease"/>
            <person name="Wu L."/>
            <person name="Ma J."/>
        </authorList>
    </citation>
    <scope>NUCLEOTIDE SEQUENCE [LARGE SCALE GENOMIC DNA]</scope>
    <source>
        <strain evidence="8">CGMCC 1.3240</strain>
    </source>
</reference>
<protein>
    <recommendedName>
        <fullName evidence="3 5">GDP-mannose 4,6-dehydratase</fullName>
        <ecNumber evidence="3 5">4.2.1.47</ecNumber>
    </recommendedName>
    <alternativeName>
        <fullName evidence="5">GDP-D-mannose dehydratase</fullName>
    </alternativeName>
</protein>
<comment type="catalytic activity">
    <reaction evidence="5">
        <text>GDP-alpha-D-mannose = GDP-4-dehydro-alpha-D-rhamnose + H2O</text>
        <dbReference type="Rhea" id="RHEA:23820"/>
        <dbReference type="ChEBI" id="CHEBI:15377"/>
        <dbReference type="ChEBI" id="CHEBI:57527"/>
        <dbReference type="ChEBI" id="CHEBI:57964"/>
        <dbReference type="EC" id="4.2.1.47"/>
    </reaction>
</comment>
<evidence type="ECO:0000313" key="7">
    <source>
        <dbReference type="EMBL" id="MFC5652894.1"/>
    </source>
</evidence>
<evidence type="ECO:0000313" key="8">
    <source>
        <dbReference type="Proteomes" id="UP001596047"/>
    </source>
</evidence>
<accession>A0ABW0W835</accession>
<keyword evidence="8" id="KW-1185">Reference proteome</keyword>
<dbReference type="GO" id="GO:0008446">
    <property type="term" value="F:GDP-mannose 4,6-dehydratase activity"/>
    <property type="evidence" value="ECO:0007669"/>
    <property type="project" value="UniProtKB-EC"/>
</dbReference>